<protein>
    <submittedName>
        <fullName evidence="1">Uncharacterized protein</fullName>
    </submittedName>
</protein>
<proteinExistence type="predicted"/>
<dbReference type="AlphaFoldDB" id="A0A1J5PE00"/>
<organism evidence="1">
    <name type="scientific">mine drainage metagenome</name>
    <dbReference type="NCBI Taxonomy" id="410659"/>
    <lineage>
        <taxon>unclassified sequences</taxon>
        <taxon>metagenomes</taxon>
        <taxon>ecological metagenomes</taxon>
    </lineage>
</organism>
<evidence type="ECO:0000313" key="1">
    <source>
        <dbReference type="EMBL" id="OIQ69450.1"/>
    </source>
</evidence>
<dbReference type="EMBL" id="MLJW01004722">
    <property type="protein sequence ID" value="OIQ69450.1"/>
    <property type="molecule type" value="Genomic_DNA"/>
</dbReference>
<comment type="caution">
    <text evidence="1">The sequence shown here is derived from an EMBL/GenBank/DDBJ whole genome shotgun (WGS) entry which is preliminary data.</text>
</comment>
<gene>
    <name evidence="1" type="ORF">GALL_489500</name>
</gene>
<name>A0A1J5PE00_9ZZZZ</name>
<accession>A0A1J5PE00</accession>
<sequence length="78" mass="8741">MCRDKQLLVRRLGNAVDELVHRSVAEVVFRFLQQQYIQAAVPTPLAECELGLDKALASLAFVLNRNVVFSDDEIGLQV</sequence>
<reference evidence="1" key="1">
    <citation type="submission" date="2016-10" db="EMBL/GenBank/DDBJ databases">
        <title>Sequence of Gallionella enrichment culture.</title>
        <authorList>
            <person name="Poehlein A."/>
            <person name="Muehling M."/>
            <person name="Daniel R."/>
        </authorList>
    </citation>
    <scope>NUCLEOTIDE SEQUENCE</scope>
</reference>